<organism evidence="1 2">
    <name type="scientific">Candidatus Muproteobacteria bacterium RBG_16_60_9</name>
    <dbReference type="NCBI Taxonomy" id="1817755"/>
    <lineage>
        <taxon>Bacteria</taxon>
        <taxon>Pseudomonadati</taxon>
        <taxon>Pseudomonadota</taxon>
        <taxon>Candidatus Muproteobacteria</taxon>
    </lineage>
</organism>
<accession>A0A1F6V4B2</accession>
<dbReference type="SUPFAM" id="SSF53300">
    <property type="entry name" value="vWA-like"/>
    <property type="match status" value="1"/>
</dbReference>
<dbReference type="Gene3D" id="3.40.50.410">
    <property type="entry name" value="von Willebrand factor, type A domain"/>
    <property type="match status" value="1"/>
</dbReference>
<dbReference type="PIRSF" id="PIRSF010256">
    <property type="entry name" value="CoxE_vWa"/>
    <property type="match status" value="1"/>
</dbReference>
<dbReference type="CDD" id="cd00198">
    <property type="entry name" value="vWFA"/>
    <property type="match status" value="1"/>
</dbReference>
<proteinExistence type="predicted"/>
<dbReference type="EMBL" id="MFSP01000138">
    <property type="protein sequence ID" value="OGI64296.1"/>
    <property type="molecule type" value="Genomic_DNA"/>
</dbReference>
<dbReference type="Proteomes" id="UP000179076">
    <property type="component" value="Unassembled WGS sequence"/>
</dbReference>
<name>A0A1F6V4B2_9PROT</name>
<comment type="caution">
    <text evidence="1">The sequence shown here is derived from an EMBL/GenBank/DDBJ whole genome shotgun (WGS) entry which is preliminary data.</text>
</comment>
<protein>
    <submittedName>
        <fullName evidence="1">VWA domain-containing protein</fullName>
    </submittedName>
</protein>
<reference evidence="1 2" key="1">
    <citation type="journal article" date="2016" name="Nat. Commun.">
        <title>Thousands of microbial genomes shed light on interconnected biogeochemical processes in an aquifer system.</title>
        <authorList>
            <person name="Anantharaman K."/>
            <person name="Brown C.T."/>
            <person name="Hug L.A."/>
            <person name="Sharon I."/>
            <person name="Castelle C.J."/>
            <person name="Probst A.J."/>
            <person name="Thomas B.C."/>
            <person name="Singh A."/>
            <person name="Wilkins M.J."/>
            <person name="Karaoz U."/>
            <person name="Brodie E.L."/>
            <person name="Williams K.H."/>
            <person name="Hubbard S.S."/>
            <person name="Banfield J.F."/>
        </authorList>
    </citation>
    <scope>NUCLEOTIDE SEQUENCE [LARGE SCALE GENOMIC DNA]</scope>
</reference>
<dbReference type="InterPro" id="IPR011195">
    <property type="entry name" value="UCP010256"/>
</dbReference>
<dbReference type="InterPro" id="IPR008912">
    <property type="entry name" value="Uncharacterised_CoxE"/>
</dbReference>
<dbReference type="PANTHER" id="PTHR39338">
    <property type="entry name" value="BLL5662 PROTEIN-RELATED"/>
    <property type="match status" value="1"/>
</dbReference>
<dbReference type="InterPro" id="IPR036465">
    <property type="entry name" value="vWFA_dom_sf"/>
</dbReference>
<sequence length="404" mass="45769">MNTKNGKLAHNIVHFARVLRRAGLPIGPAKVIDAIKAVRAVGIERRDDFNYALAAVLVNRREHQEIFDQAFQVFWRDPYRVERMLQELLQLMGGLKRVEKDKPKLAERVARALLPQASIVPRNVDQLPPEVQADARFTVSTREVLQQKDFASMTTDELEEAKEMLRHLRLPLPTLPARRLRARTRGQRVDLRATMKQMVKQAGGVIQLRRRSPDERHPTLVVLCDISGSMENYTRMLLHFVHAITNDRDRVHTFLFGTRLTNITRHLRHRDVDVALNGVSQAVADWAGGTRIGACLKEFNLRWARRLFGQGAVVLLISDGLDSDAGDGLRLEMDRLSKSTRELIWLNPLLRYDKFEAKPAGIRAMLPYVDAFLPVHNLASLTQLGAVLRSLRRGSQPALVPAAA</sequence>
<dbReference type="AlphaFoldDB" id="A0A1F6V4B2"/>
<dbReference type="PANTHER" id="PTHR39338:SF6">
    <property type="entry name" value="BLL5662 PROTEIN"/>
    <property type="match status" value="1"/>
</dbReference>
<gene>
    <name evidence="1" type="ORF">A2W18_06835</name>
</gene>
<dbReference type="Pfam" id="PF05762">
    <property type="entry name" value="VWA_CoxE"/>
    <property type="match status" value="1"/>
</dbReference>
<evidence type="ECO:0000313" key="2">
    <source>
        <dbReference type="Proteomes" id="UP000179076"/>
    </source>
</evidence>
<evidence type="ECO:0000313" key="1">
    <source>
        <dbReference type="EMBL" id="OGI64296.1"/>
    </source>
</evidence>